<dbReference type="Proteomes" id="UP000603865">
    <property type="component" value="Unassembled WGS sequence"/>
</dbReference>
<feature type="transmembrane region" description="Helical" evidence="1">
    <location>
        <begin position="68"/>
        <end position="88"/>
    </location>
</feature>
<organism evidence="2 3">
    <name type="scientific">Deinococcus ruber</name>
    <dbReference type="NCBI Taxonomy" id="1848197"/>
    <lineage>
        <taxon>Bacteria</taxon>
        <taxon>Thermotogati</taxon>
        <taxon>Deinococcota</taxon>
        <taxon>Deinococci</taxon>
        <taxon>Deinococcales</taxon>
        <taxon>Deinococcaceae</taxon>
        <taxon>Deinococcus</taxon>
    </lineage>
</organism>
<keyword evidence="3" id="KW-1185">Reference proteome</keyword>
<reference evidence="2" key="1">
    <citation type="journal article" date="2014" name="Int. J. Syst. Evol. Microbiol.">
        <title>Complete genome sequence of Corynebacterium casei LMG S-19264T (=DSM 44701T), isolated from a smear-ripened cheese.</title>
        <authorList>
            <consortium name="US DOE Joint Genome Institute (JGI-PGF)"/>
            <person name="Walter F."/>
            <person name="Albersmeier A."/>
            <person name="Kalinowski J."/>
            <person name="Ruckert C."/>
        </authorList>
    </citation>
    <scope>NUCLEOTIDE SEQUENCE</scope>
    <source>
        <strain evidence="2">JCM 31311</strain>
    </source>
</reference>
<keyword evidence="1" id="KW-0472">Membrane</keyword>
<evidence type="ECO:0000256" key="1">
    <source>
        <dbReference type="SAM" id="Phobius"/>
    </source>
</evidence>
<evidence type="ECO:0000313" key="3">
    <source>
        <dbReference type="Proteomes" id="UP000603865"/>
    </source>
</evidence>
<feature type="transmembrane region" description="Helical" evidence="1">
    <location>
        <begin position="132"/>
        <end position="149"/>
    </location>
</feature>
<dbReference type="InterPro" id="IPR007136">
    <property type="entry name" value="DUF347"/>
</dbReference>
<evidence type="ECO:0008006" key="4">
    <source>
        <dbReference type="Google" id="ProtNLM"/>
    </source>
</evidence>
<keyword evidence="1" id="KW-1133">Transmembrane helix</keyword>
<feature type="transmembrane region" description="Helical" evidence="1">
    <location>
        <begin position="155"/>
        <end position="173"/>
    </location>
</feature>
<evidence type="ECO:0000313" key="2">
    <source>
        <dbReference type="EMBL" id="GGR41036.1"/>
    </source>
</evidence>
<keyword evidence="1" id="KW-0812">Transmembrane</keyword>
<feature type="transmembrane region" description="Helical" evidence="1">
    <location>
        <begin position="212"/>
        <end position="232"/>
    </location>
</feature>
<dbReference type="Pfam" id="PF03988">
    <property type="entry name" value="DUF347"/>
    <property type="match status" value="2"/>
</dbReference>
<protein>
    <recommendedName>
        <fullName evidence="4">Membrane-anchored protein</fullName>
    </recommendedName>
</protein>
<feature type="transmembrane region" description="Helical" evidence="1">
    <location>
        <begin position="12"/>
        <end position="31"/>
    </location>
</feature>
<proteinExistence type="predicted"/>
<dbReference type="EMBL" id="BMQL01000112">
    <property type="protein sequence ID" value="GGR41036.1"/>
    <property type="molecule type" value="Genomic_DNA"/>
</dbReference>
<sequence length="246" mass="26155">MKRIHVPQVNVRYWLAITFASLFGTNLGDYYAHASGLSLQAGLGVLAAIVAVVFLLERRDARPHEVYYWLAILIIRTGATNIADFLNFRAGLPAQLVSGGLVVLLGLLATGMTLLAQRDTSERTRRLPKTGGLYWAAMLTAGVLGTVLGDDVSHALGQGVTAIALGLLLGGMLPLTRWGLASIFAYWATVGVARTAGTAMGDWLAERQGLNLGLPVSMLITGGAFVLILMLWRPREARGNAVASTG</sequence>
<dbReference type="AlphaFoldDB" id="A0A918KXT5"/>
<accession>A0A918KXT5</accession>
<gene>
    <name evidence="2" type="ORF">GCM10008957_56520</name>
</gene>
<feature type="transmembrane region" description="Helical" evidence="1">
    <location>
        <begin position="37"/>
        <end position="56"/>
    </location>
</feature>
<comment type="caution">
    <text evidence="2">The sequence shown here is derived from an EMBL/GenBank/DDBJ whole genome shotgun (WGS) entry which is preliminary data.</text>
</comment>
<dbReference type="RefSeq" id="WP_189093869.1">
    <property type="nucleotide sequence ID" value="NZ_BMQL01000112.1"/>
</dbReference>
<feature type="transmembrane region" description="Helical" evidence="1">
    <location>
        <begin position="94"/>
        <end position="116"/>
    </location>
</feature>
<name>A0A918KXT5_9DEIO</name>
<reference evidence="2" key="2">
    <citation type="submission" date="2020-09" db="EMBL/GenBank/DDBJ databases">
        <authorList>
            <person name="Sun Q."/>
            <person name="Ohkuma M."/>
        </authorList>
    </citation>
    <scope>NUCLEOTIDE SEQUENCE</scope>
    <source>
        <strain evidence="2">JCM 31311</strain>
    </source>
</reference>